<sequence>MDFQCSDKQLGLPRQLRTLLDHGVLALNQPWQDLAHRSECPSAVIELLKHPTKGRLGTNADYCFNPLAHHQAARCATHHGFKPADSNHRSNTFKDTP</sequence>
<keyword evidence="2" id="KW-1185">Reference proteome</keyword>
<comment type="caution">
    <text evidence="1">The sequence shown here is derived from an EMBL/GenBank/DDBJ whole genome shotgun (WGS) entry which is preliminary data.</text>
</comment>
<dbReference type="Proteomes" id="UP000306236">
    <property type="component" value="Unassembled WGS sequence"/>
</dbReference>
<organism evidence="1 2">
    <name type="scientific">Lampropedia aestuarii</name>
    <dbReference type="NCBI Taxonomy" id="2562762"/>
    <lineage>
        <taxon>Bacteria</taxon>
        <taxon>Pseudomonadati</taxon>
        <taxon>Pseudomonadota</taxon>
        <taxon>Betaproteobacteria</taxon>
        <taxon>Burkholderiales</taxon>
        <taxon>Comamonadaceae</taxon>
        <taxon>Lampropedia</taxon>
    </lineage>
</organism>
<accession>A0A4S5BLG8</accession>
<reference evidence="1 2" key="1">
    <citation type="submission" date="2019-04" db="EMBL/GenBank/DDBJ databases">
        <title>Lampropedia sp YIM MLB12 draf genome.</title>
        <authorList>
            <person name="Wang Y.-X."/>
        </authorList>
    </citation>
    <scope>NUCLEOTIDE SEQUENCE [LARGE SCALE GENOMIC DNA]</scope>
    <source>
        <strain evidence="1 2">YIM MLB12</strain>
    </source>
</reference>
<evidence type="ECO:0000313" key="1">
    <source>
        <dbReference type="EMBL" id="THJ31571.1"/>
    </source>
</evidence>
<proteinExistence type="predicted"/>
<dbReference type="AlphaFoldDB" id="A0A4S5BLG8"/>
<gene>
    <name evidence="1" type="ORF">E8K88_14760</name>
</gene>
<dbReference type="EMBL" id="SSWX01000022">
    <property type="protein sequence ID" value="THJ31571.1"/>
    <property type="molecule type" value="Genomic_DNA"/>
</dbReference>
<evidence type="ECO:0000313" key="2">
    <source>
        <dbReference type="Proteomes" id="UP000306236"/>
    </source>
</evidence>
<name>A0A4S5BLG8_9BURK</name>
<protein>
    <submittedName>
        <fullName evidence="1">Uncharacterized protein</fullName>
    </submittedName>
</protein>
<dbReference type="RefSeq" id="WP_136407443.1">
    <property type="nucleotide sequence ID" value="NZ_SSWX01000022.1"/>
</dbReference>